<feature type="transmembrane region" description="Helical" evidence="8">
    <location>
        <begin position="69"/>
        <end position="87"/>
    </location>
</feature>
<proteinExistence type="predicted"/>
<evidence type="ECO:0000256" key="2">
    <source>
        <dbReference type="ARBA" id="ARBA00022475"/>
    </source>
</evidence>
<evidence type="ECO:0000256" key="1">
    <source>
        <dbReference type="ARBA" id="ARBA00004651"/>
    </source>
</evidence>
<keyword evidence="10" id="KW-1185">Reference proteome</keyword>
<evidence type="ECO:0000256" key="8">
    <source>
        <dbReference type="SAM" id="Phobius"/>
    </source>
</evidence>
<dbReference type="STRING" id="364197.SAMN05216296_0885"/>
<dbReference type="GO" id="GO:0071555">
    <property type="term" value="P:cell wall organization"/>
    <property type="evidence" value="ECO:0007669"/>
    <property type="project" value="TreeGrafter"/>
</dbReference>
<dbReference type="OrthoDB" id="9783652at2"/>
<feature type="transmembrane region" description="Helical" evidence="8">
    <location>
        <begin position="286"/>
        <end position="310"/>
    </location>
</feature>
<keyword evidence="7" id="KW-0460">Magnesium</keyword>
<dbReference type="GO" id="GO:0046872">
    <property type="term" value="F:metal ion binding"/>
    <property type="evidence" value="ECO:0007669"/>
    <property type="project" value="UniProtKB-KW"/>
</dbReference>
<evidence type="ECO:0000256" key="3">
    <source>
        <dbReference type="ARBA" id="ARBA00022679"/>
    </source>
</evidence>
<comment type="subcellular location">
    <subcellularLocation>
        <location evidence="1">Cell membrane</location>
        <topology evidence="1">Multi-pass membrane protein</topology>
    </subcellularLocation>
</comment>
<dbReference type="PANTHER" id="PTHR22926">
    <property type="entry name" value="PHOSPHO-N-ACETYLMURAMOYL-PENTAPEPTIDE-TRANSFERASE"/>
    <property type="match status" value="1"/>
</dbReference>
<dbReference type="PANTHER" id="PTHR22926:SF3">
    <property type="entry name" value="UNDECAPRENYL-PHOSPHATE ALPHA-N-ACETYLGLUCOSAMINYL 1-PHOSPHATE TRANSFERASE"/>
    <property type="match status" value="1"/>
</dbReference>
<feature type="transmembrane region" description="Helical" evidence="8">
    <location>
        <begin position="99"/>
        <end position="117"/>
    </location>
</feature>
<dbReference type="GO" id="GO:0044038">
    <property type="term" value="P:cell wall macromolecule biosynthetic process"/>
    <property type="evidence" value="ECO:0007669"/>
    <property type="project" value="TreeGrafter"/>
</dbReference>
<keyword evidence="6 8" id="KW-0472">Membrane</keyword>
<feature type="transmembrane region" description="Helical" evidence="8">
    <location>
        <begin position="183"/>
        <end position="200"/>
    </location>
</feature>
<organism evidence="9 10">
    <name type="scientific">Pseudomonas pohangensis</name>
    <dbReference type="NCBI Taxonomy" id="364197"/>
    <lineage>
        <taxon>Bacteria</taxon>
        <taxon>Pseudomonadati</taxon>
        <taxon>Pseudomonadota</taxon>
        <taxon>Gammaproteobacteria</taxon>
        <taxon>Pseudomonadales</taxon>
        <taxon>Pseudomonadaceae</taxon>
        <taxon>Pseudomonas</taxon>
    </lineage>
</organism>
<keyword evidence="4 8" id="KW-0812">Transmembrane</keyword>
<dbReference type="GO" id="GO:0009103">
    <property type="term" value="P:lipopolysaccharide biosynthetic process"/>
    <property type="evidence" value="ECO:0007669"/>
    <property type="project" value="TreeGrafter"/>
</dbReference>
<sequence>MFAVVSNFFGSLLICMAVIALLLPLSHRLGWLDKPDARKQHEAPTPAIGGFGVFLGIVLPFLLGNGLSVETLSFVAGGLLLVLVGALDDRFHINWKIRLAVQLLATLVMIYGTGARAEHIGPLFGFGDIELGAWSVPFTVFITLSLINVLNMFDGIDGLIGMVTAAVTSMFVCAAVYSGAYDIAEGLFCALGALTGFLWFNLRRPGQARARVFLGDAGSGFIGFLLAFVIFRLTQNPGHPVSPVLGPYLLVPPIVDGLVVIVHRVRKGISPFAAGRDHAHHLMLDAGFSVTRIVVLMTALTLVAGLFGALSMLLDVPAPVLVMLYILMTFTWFWITETRERALRFLGWLQRKVIGGVSAVEQSS</sequence>
<dbReference type="InterPro" id="IPR000715">
    <property type="entry name" value="Glycosyl_transferase_4"/>
</dbReference>
<feature type="transmembrane region" description="Helical" evidence="8">
    <location>
        <begin position="159"/>
        <end position="177"/>
    </location>
</feature>
<keyword evidence="2" id="KW-1003">Cell membrane</keyword>
<keyword evidence="7" id="KW-0479">Metal-binding</keyword>
<dbReference type="GO" id="GO:0005886">
    <property type="term" value="C:plasma membrane"/>
    <property type="evidence" value="ECO:0007669"/>
    <property type="project" value="UniProtKB-SubCell"/>
</dbReference>
<accession>A0A1H2ELF4</accession>
<feature type="transmembrane region" description="Helical" evidence="8">
    <location>
        <begin position="316"/>
        <end position="335"/>
    </location>
</feature>
<reference evidence="10" key="1">
    <citation type="submission" date="2016-10" db="EMBL/GenBank/DDBJ databases">
        <authorList>
            <person name="Varghese N."/>
            <person name="Submissions S."/>
        </authorList>
    </citation>
    <scope>NUCLEOTIDE SEQUENCE [LARGE SCALE GENOMIC DNA]</scope>
    <source>
        <strain evidence="10">DSM 17875</strain>
    </source>
</reference>
<keyword evidence="5 8" id="KW-1133">Transmembrane helix</keyword>
<dbReference type="EMBL" id="LT629785">
    <property type="protein sequence ID" value="SDT95839.1"/>
    <property type="molecule type" value="Genomic_DNA"/>
</dbReference>
<evidence type="ECO:0000313" key="10">
    <source>
        <dbReference type="Proteomes" id="UP000243232"/>
    </source>
</evidence>
<evidence type="ECO:0000256" key="5">
    <source>
        <dbReference type="ARBA" id="ARBA00022989"/>
    </source>
</evidence>
<evidence type="ECO:0000313" key="9">
    <source>
        <dbReference type="EMBL" id="SDT95839.1"/>
    </source>
</evidence>
<protein>
    <submittedName>
        <fullName evidence="9">UDP-GlcNAc:undecaprenyl-phosphate GlcNAc-1-phosphate transferase</fullName>
    </submittedName>
</protein>
<keyword evidence="3 9" id="KW-0808">Transferase</keyword>
<feature type="transmembrane region" description="Helical" evidence="8">
    <location>
        <begin position="212"/>
        <end position="233"/>
    </location>
</feature>
<evidence type="ECO:0000256" key="7">
    <source>
        <dbReference type="PIRSR" id="PIRSR600715-1"/>
    </source>
</evidence>
<dbReference type="Proteomes" id="UP000243232">
    <property type="component" value="Chromosome I"/>
</dbReference>
<feature type="transmembrane region" description="Helical" evidence="8">
    <location>
        <begin position="46"/>
        <end position="63"/>
    </location>
</feature>
<dbReference type="CDD" id="cd06853">
    <property type="entry name" value="GT_WecA_like"/>
    <property type="match status" value="1"/>
</dbReference>
<feature type="binding site" evidence="7">
    <location>
        <position position="151"/>
    </location>
    <ligand>
        <name>Mg(2+)</name>
        <dbReference type="ChEBI" id="CHEBI:18420"/>
    </ligand>
</feature>
<feature type="transmembrane region" description="Helical" evidence="8">
    <location>
        <begin position="6"/>
        <end position="25"/>
    </location>
</feature>
<gene>
    <name evidence="9" type="ORF">SAMN05216296_0885</name>
</gene>
<evidence type="ECO:0000256" key="4">
    <source>
        <dbReference type="ARBA" id="ARBA00022692"/>
    </source>
</evidence>
<dbReference type="GO" id="GO:0016780">
    <property type="term" value="F:phosphotransferase activity, for other substituted phosphate groups"/>
    <property type="evidence" value="ECO:0007669"/>
    <property type="project" value="InterPro"/>
</dbReference>
<feature type="transmembrane region" description="Helical" evidence="8">
    <location>
        <begin position="245"/>
        <end position="265"/>
    </location>
</feature>
<dbReference type="AlphaFoldDB" id="A0A1H2ELF4"/>
<feature type="binding site" evidence="7">
    <location>
        <position position="216"/>
    </location>
    <ligand>
        <name>Mg(2+)</name>
        <dbReference type="ChEBI" id="CHEBI:18420"/>
    </ligand>
</feature>
<comment type="cofactor">
    <cofactor evidence="7">
        <name>Mg(2+)</name>
        <dbReference type="ChEBI" id="CHEBI:18420"/>
    </cofactor>
</comment>
<feature type="transmembrane region" description="Helical" evidence="8">
    <location>
        <begin position="129"/>
        <end position="147"/>
    </location>
</feature>
<name>A0A1H2ELF4_9PSED</name>
<dbReference type="Pfam" id="PF00953">
    <property type="entry name" value="Glycos_transf_4"/>
    <property type="match status" value="1"/>
</dbReference>
<dbReference type="RefSeq" id="WP_090193271.1">
    <property type="nucleotide sequence ID" value="NZ_LT629785.1"/>
</dbReference>
<evidence type="ECO:0000256" key="6">
    <source>
        <dbReference type="ARBA" id="ARBA00023136"/>
    </source>
</evidence>